<evidence type="ECO:0000313" key="2">
    <source>
        <dbReference type="Proteomes" id="UP000306319"/>
    </source>
</evidence>
<dbReference type="Proteomes" id="UP000306319">
    <property type="component" value="Unassembled WGS sequence"/>
</dbReference>
<dbReference type="EMBL" id="SRYB01000005">
    <property type="protein sequence ID" value="TGY79803.1"/>
    <property type="molecule type" value="Genomic_DNA"/>
</dbReference>
<gene>
    <name evidence="1" type="ORF">E5331_05355</name>
</gene>
<evidence type="ECO:0000313" key="1">
    <source>
        <dbReference type="EMBL" id="TGY79803.1"/>
    </source>
</evidence>
<comment type="caution">
    <text evidence="1">The sequence shown here is derived from an EMBL/GenBank/DDBJ whole genome shotgun (WGS) entry which is preliminary data.</text>
</comment>
<accession>A0AC61RLD9</accession>
<keyword evidence="2" id="KW-1185">Reference proteome</keyword>
<organism evidence="1 2">
    <name type="scientific">Lepagella muris</name>
    <dbReference type="NCBI Taxonomy" id="3032870"/>
    <lineage>
        <taxon>Bacteria</taxon>
        <taxon>Pseudomonadati</taxon>
        <taxon>Bacteroidota</taxon>
        <taxon>Bacteroidia</taxon>
        <taxon>Bacteroidales</taxon>
        <taxon>Muribaculaceae</taxon>
        <taxon>Lepagella</taxon>
    </lineage>
</organism>
<protein>
    <submittedName>
        <fullName evidence="1">Uncharacterized protein</fullName>
    </submittedName>
</protein>
<sequence length="155" mass="17608">MDLQLIKNLCRKRKGGVKGLSEAIGMTEQNLHRCIRENNIQALDLEKIAAVLNVNIGYFFGENLDEKYESKGKYALAGKEFKIEHLGDSMADTQVEDITDIKLDEVVLPSGSSDETKHTVEKMSLEIDMLRKLLASAEKQLEEKERLINLLMERK</sequence>
<name>A0AC61RLD9_9BACT</name>
<proteinExistence type="predicted"/>
<reference evidence="1" key="1">
    <citation type="submission" date="2019-04" db="EMBL/GenBank/DDBJ databases">
        <title>Microbes associate with the intestines of laboratory mice.</title>
        <authorList>
            <person name="Navarre W."/>
            <person name="Wong E."/>
            <person name="Huang K."/>
            <person name="Tropini C."/>
            <person name="Ng K."/>
            <person name="Yu B."/>
        </authorList>
    </citation>
    <scope>NUCLEOTIDE SEQUENCE</scope>
    <source>
        <strain evidence="1">NM04_E33</strain>
    </source>
</reference>